<dbReference type="CDD" id="cd13565">
    <property type="entry name" value="PBP2_PstS"/>
    <property type="match status" value="1"/>
</dbReference>
<evidence type="ECO:0000259" key="7">
    <source>
        <dbReference type="Pfam" id="PF12849"/>
    </source>
</evidence>
<dbReference type="Pfam" id="PF12849">
    <property type="entry name" value="PBP_like_2"/>
    <property type="match status" value="1"/>
</dbReference>
<keyword evidence="4 6" id="KW-0813">Transport</keyword>
<comment type="subunit">
    <text evidence="3">The complex is composed of two ATP-binding proteins (PstB), two transmembrane proteins (PstC and PstA) and a solute-binding protein (PstS).</text>
</comment>
<dbReference type="Proteomes" id="UP000324974">
    <property type="component" value="Chromosome"/>
</dbReference>
<name>A0A5C1A3M0_9BACT</name>
<comment type="function">
    <text evidence="1">Part of the ABC transporter complex PstSACB involved in phosphate import.</text>
</comment>
<evidence type="ECO:0000256" key="5">
    <source>
        <dbReference type="ARBA" id="ARBA00022592"/>
    </source>
</evidence>
<proteinExistence type="inferred from homology"/>
<dbReference type="PIRSF" id="PIRSF002756">
    <property type="entry name" value="PstS"/>
    <property type="match status" value="1"/>
</dbReference>
<dbReference type="GO" id="GO:0042301">
    <property type="term" value="F:phosphate ion binding"/>
    <property type="evidence" value="ECO:0007669"/>
    <property type="project" value="InterPro"/>
</dbReference>
<reference evidence="9" key="1">
    <citation type="submission" date="2019-08" db="EMBL/GenBank/DDBJ databases">
        <title>Limnoglobus roseus gen. nov., sp. nov., a novel freshwater planctomycete with a giant genome from the family Gemmataceae.</title>
        <authorList>
            <person name="Kulichevskaya I.S."/>
            <person name="Naumoff D.G."/>
            <person name="Miroshnikov K."/>
            <person name="Ivanova A."/>
            <person name="Philippov D.A."/>
            <person name="Hakobyan A."/>
            <person name="Rijpstra I.C."/>
            <person name="Sinninghe Damste J.S."/>
            <person name="Liesack W."/>
            <person name="Dedysh S.N."/>
        </authorList>
    </citation>
    <scope>NUCLEOTIDE SEQUENCE [LARGE SCALE GENOMIC DNA]</scope>
    <source>
        <strain evidence="9">PX52</strain>
    </source>
</reference>
<protein>
    <recommendedName>
        <fullName evidence="6">Phosphate-binding protein</fullName>
    </recommendedName>
</protein>
<sequence length="352" mass="36986">MPPTRREFARWLMLAPLAAAGCVGDGTPVRVHAGGSTFVDLIMQAWAREYRREKRTEIDYIKSGSGKGISDVVARTVDFGCTDAPMSRKELAAARAEGGDVLHLPVTIGAVAVIFNAPGVEALTLTGPVLADIYLQNINRWDDPAVAALNPGVPLPTADIVPVRRAESSGTTGVFSEYLSKVSPAFHDRVGATKEMQLPGGTGQSGNDGIAGFVKNNPGAIGYVELAYAARNAIPIAALKNRAGHTVRPTAEGVTAAAATAALSKPTAEPYSLHDLAYSLTDADGAASYPIVGVSYAILFAKQPPDKGPAVVDFLKWVVTDGQKLARDLHYGPLPEAWSLKATAKLDAVTFL</sequence>
<gene>
    <name evidence="8" type="primary">pstS_1</name>
    <name evidence="8" type="ORF">PX52LOC_00033</name>
</gene>
<evidence type="ECO:0000313" key="8">
    <source>
        <dbReference type="EMBL" id="QEL13180.1"/>
    </source>
</evidence>
<evidence type="ECO:0000256" key="3">
    <source>
        <dbReference type="ARBA" id="ARBA00011529"/>
    </source>
</evidence>
<dbReference type="KEGG" id="lrs:PX52LOC_00033"/>
<dbReference type="GO" id="GO:0043190">
    <property type="term" value="C:ATP-binding cassette (ABC) transporter complex"/>
    <property type="evidence" value="ECO:0007669"/>
    <property type="project" value="InterPro"/>
</dbReference>
<dbReference type="EMBL" id="CP042425">
    <property type="protein sequence ID" value="QEL13180.1"/>
    <property type="molecule type" value="Genomic_DNA"/>
</dbReference>
<keyword evidence="5 6" id="KW-0592">Phosphate transport</keyword>
<dbReference type="InterPro" id="IPR050962">
    <property type="entry name" value="Phosphate-bind_PstS"/>
</dbReference>
<evidence type="ECO:0000313" key="9">
    <source>
        <dbReference type="Proteomes" id="UP000324974"/>
    </source>
</evidence>
<dbReference type="OrthoDB" id="9790048at2"/>
<dbReference type="PANTHER" id="PTHR42996:SF1">
    <property type="entry name" value="PHOSPHATE-BINDING PROTEIN PSTS"/>
    <property type="match status" value="1"/>
</dbReference>
<dbReference type="Gene3D" id="3.40.190.10">
    <property type="entry name" value="Periplasmic binding protein-like II"/>
    <property type="match status" value="2"/>
</dbReference>
<dbReference type="NCBIfam" id="TIGR00975">
    <property type="entry name" value="3a0107s03"/>
    <property type="match status" value="1"/>
</dbReference>
<dbReference type="InterPro" id="IPR005673">
    <property type="entry name" value="ABC_phos-bd_PstS"/>
</dbReference>
<dbReference type="GO" id="GO:0035435">
    <property type="term" value="P:phosphate ion transmembrane transport"/>
    <property type="evidence" value="ECO:0007669"/>
    <property type="project" value="InterPro"/>
</dbReference>
<organism evidence="8 9">
    <name type="scientific">Limnoglobus roseus</name>
    <dbReference type="NCBI Taxonomy" id="2598579"/>
    <lineage>
        <taxon>Bacteria</taxon>
        <taxon>Pseudomonadati</taxon>
        <taxon>Planctomycetota</taxon>
        <taxon>Planctomycetia</taxon>
        <taxon>Gemmatales</taxon>
        <taxon>Gemmataceae</taxon>
        <taxon>Limnoglobus</taxon>
    </lineage>
</organism>
<dbReference type="RefSeq" id="WP_149108168.1">
    <property type="nucleotide sequence ID" value="NZ_CP042425.1"/>
</dbReference>
<evidence type="ECO:0000256" key="4">
    <source>
        <dbReference type="ARBA" id="ARBA00022448"/>
    </source>
</evidence>
<dbReference type="AlphaFoldDB" id="A0A5C1A3M0"/>
<evidence type="ECO:0000256" key="1">
    <source>
        <dbReference type="ARBA" id="ARBA00002841"/>
    </source>
</evidence>
<dbReference type="PROSITE" id="PS51257">
    <property type="entry name" value="PROKAR_LIPOPROTEIN"/>
    <property type="match status" value="1"/>
</dbReference>
<dbReference type="SUPFAM" id="SSF53850">
    <property type="entry name" value="Periplasmic binding protein-like II"/>
    <property type="match status" value="1"/>
</dbReference>
<dbReference type="InterPro" id="IPR024370">
    <property type="entry name" value="PBP_domain"/>
</dbReference>
<evidence type="ECO:0000256" key="6">
    <source>
        <dbReference type="PIRNR" id="PIRNR002756"/>
    </source>
</evidence>
<accession>A0A5C1A3M0</accession>
<evidence type="ECO:0000256" key="2">
    <source>
        <dbReference type="ARBA" id="ARBA00008725"/>
    </source>
</evidence>
<comment type="similarity">
    <text evidence="2 6">Belongs to the PstS family.</text>
</comment>
<feature type="domain" description="PBP" evidence="7">
    <location>
        <begin position="27"/>
        <end position="321"/>
    </location>
</feature>
<keyword evidence="9" id="KW-1185">Reference proteome</keyword>
<dbReference type="PANTHER" id="PTHR42996">
    <property type="entry name" value="PHOSPHATE-BINDING PROTEIN PSTS"/>
    <property type="match status" value="1"/>
</dbReference>